<dbReference type="EMBL" id="JADHOK010000003">
    <property type="protein sequence ID" value="MBL6761169.1"/>
    <property type="molecule type" value="Genomic_DNA"/>
</dbReference>
<keyword evidence="4 7" id="KW-1133">Transmembrane helix</keyword>
<gene>
    <name evidence="9" type="ORF">ISQ19_00555</name>
</gene>
<keyword evidence="6" id="KW-0653">Protein transport</keyword>
<feature type="domain" description="MotA/TolQ/ExbB proton channel" evidence="8">
    <location>
        <begin position="102"/>
        <end position="170"/>
    </location>
</feature>
<keyword evidence="6" id="KW-0813">Transport</keyword>
<evidence type="ECO:0000259" key="8">
    <source>
        <dbReference type="Pfam" id="PF01618"/>
    </source>
</evidence>
<evidence type="ECO:0000313" key="9">
    <source>
        <dbReference type="EMBL" id="MBL6761169.1"/>
    </source>
</evidence>
<dbReference type="InterPro" id="IPR002898">
    <property type="entry name" value="MotA_ExbB_proton_chnl"/>
</dbReference>
<comment type="similarity">
    <text evidence="6">Belongs to the exbB/tolQ family.</text>
</comment>
<evidence type="ECO:0000256" key="2">
    <source>
        <dbReference type="ARBA" id="ARBA00022475"/>
    </source>
</evidence>
<dbReference type="Pfam" id="PF01618">
    <property type="entry name" value="MotA_ExbB"/>
    <property type="match status" value="1"/>
</dbReference>
<protein>
    <submittedName>
        <fullName evidence="9">MotA/TolQ/ExbB proton channel family protein</fullName>
    </submittedName>
</protein>
<dbReference type="Proteomes" id="UP000785783">
    <property type="component" value="Unassembled WGS sequence"/>
</dbReference>
<keyword evidence="2" id="KW-1003">Cell membrane</keyword>
<keyword evidence="5 7" id="KW-0472">Membrane</keyword>
<dbReference type="GO" id="GO:0005886">
    <property type="term" value="C:plasma membrane"/>
    <property type="evidence" value="ECO:0007669"/>
    <property type="project" value="UniProtKB-SubCell"/>
</dbReference>
<proteinExistence type="inferred from homology"/>
<evidence type="ECO:0000256" key="5">
    <source>
        <dbReference type="ARBA" id="ARBA00023136"/>
    </source>
</evidence>
<sequence length="179" mass="19610">MSDITVRAAAAQNSKPLQQGLIVFGLILFGGYLLFDRGLMGVLLEGDKSRLSWLIVAVWLAMSARWLYLLRRMGSAQEAIAEEDMARWLNHGWFAADSVLKIGLLGTIIGFILMLAPIGELTSFDPSSLQSALAAMSAGMAVALYTTLTGLVANIILRFQFQFLADAMQKRLIEDERAV</sequence>
<organism evidence="9 10">
    <name type="scientific">PS1 clade bacterium</name>
    <dbReference type="NCBI Taxonomy" id="2175152"/>
    <lineage>
        <taxon>Bacteria</taxon>
        <taxon>Pseudomonadati</taxon>
        <taxon>Pseudomonadota</taxon>
        <taxon>Alphaproteobacteria</taxon>
        <taxon>PS1 clade</taxon>
    </lineage>
</organism>
<comment type="caution">
    <text evidence="9">The sequence shown here is derived from an EMBL/GenBank/DDBJ whole genome shotgun (WGS) entry which is preliminary data.</text>
</comment>
<evidence type="ECO:0000256" key="4">
    <source>
        <dbReference type="ARBA" id="ARBA00022989"/>
    </source>
</evidence>
<evidence type="ECO:0000256" key="6">
    <source>
        <dbReference type="RuleBase" id="RU004057"/>
    </source>
</evidence>
<feature type="transmembrane region" description="Helical" evidence="7">
    <location>
        <begin position="91"/>
        <end position="118"/>
    </location>
</feature>
<dbReference type="GO" id="GO:0015031">
    <property type="term" value="P:protein transport"/>
    <property type="evidence" value="ECO:0007669"/>
    <property type="project" value="UniProtKB-KW"/>
</dbReference>
<feature type="transmembrane region" description="Helical" evidence="7">
    <location>
        <begin position="138"/>
        <end position="161"/>
    </location>
</feature>
<evidence type="ECO:0000313" key="10">
    <source>
        <dbReference type="Proteomes" id="UP000785783"/>
    </source>
</evidence>
<name>A0A937HFB5_9PROT</name>
<accession>A0A937HFB5</accession>
<evidence type="ECO:0000256" key="3">
    <source>
        <dbReference type="ARBA" id="ARBA00022692"/>
    </source>
</evidence>
<dbReference type="AlphaFoldDB" id="A0A937HFB5"/>
<feature type="transmembrane region" description="Helical" evidence="7">
    <location>
        <begin position="21"/>
        <end position="39"/>
    </location>
</feature>
<evidence type="ECO:0000256" key="1">
    <source>
        <dbReference type="ARBA" id="ARBA00004651"/>
    </source>
</evidence>
<keyword evidence="3 7" id="KW-0812">Transmembrane</keyword>
<feature type="transmembrane region" description="Helical" evidence="7">
    <location>
        <begin position="51"/>
        <end position="70"/>
    </location>
</feature>
<evidence type="ECO:0000256" key="7">
    <source>
        <dbReference type="SAM" id="Phobius"/>
    </source>
</evidence>
<comment type="subcellular location">
    <subcellularLocation>
        <location evidence="1">Cell membrane</location>
        <topology evidence="1">Multi-pass membrane protein</topology>
    </subcellularLocation>
    <subcellularLocation>
        <location evidence="6">Membrane</location>
        <topology evidence="6">Multi-pass membrane protein</topology>
    </subcellularLocation>
</comment>
<reference evidence="9" key="1">
    <citation type="submission" date="2020-10" db="EMBL/GenBank/DDBJ databases">
        <title>Microbiome of the Black Sea water column analyzed by genome centric metagenomics.</title>
        <authorList>
            <person name="Cabello-Yeves P.J."/>
            <person name="Callieri C."/>
            <person name="Picazo A."/>
            <person name="Mehrshad M."/>
            <person name="Haro-Moreno J.M."/>
            <person name="Roda-Garcia J."/>
            <person name="Dzembekova N."/>
            <person name="Slabakova V."/>
            <person name="Slabakova N."/>
            <person name="Moncheva S."/>
            <person name="Rodriguez-Valera F."/>
        </authorList>
    </citation>
    <scope>NUCLEOTIDE SEQUENCE</scope>
    <source>
        <strain evidence="9">BS307-5m-G5</strain>
    </source>
</reference>